<keyword evidence="2" id="KW-1185">Reference proteome</keyword>
<protein>
    <submittedName>
        <fullName evidence="1">Uncharacterized protein</fullName>
    </submittedName>
</protein>
<dbReference type="Proteomes" id="UP000027222">
    <property type="component" value="Unassembled WGS sequence"/>
</dbReference>
<dbReference type="EMBL" id="KL142389">
    <property type="protein sequence ID" value="KDR72301.1"/>
    <property type="molecule type" value="Genomic_DNA"/>
</dbReference>
<sequence length="250" mass="28118">MDPRHQALVPIRVRALERENEGKDKLQLPREQGRPLLLQPGLDVTPKTVASTSSGGIYGTIAQFRPIMYLGVLPQDDPKPPLRNLSHNIRGRSFALLAATCYSAAILARRIRSLSYDWETELKSIETVHLWSRPAKHFAPAQDAPQWVLHQVFAEAYVTFSLQFFFCISGSGPSAYSTFDRGNHHQNVSPKASFLSPCMIKTSAIRCLSKHTPIHFLFTILRAAPASSAYFFPKYLKRKLVFRPGSITRV</sequence>
<evidence type="ECO:0000313" key="1">
    <source>
        <dbReference type="EMBL" id="KDR72301.1"/>
    </source>
</evidence>
<accession>A0A067SN10</accession>
<evidence type="ECO:0000313" key="2">
    <source>
        <dbReference type="Proteomes" id="UP000027222"/>
    </source>
</evidence>
<gene>
    <name evidence="1" type="ORF">GALMADRAFT_768688</name>
</gene>
<organism evidence="1 2">
    <name type="scientific">Galerina marginata (strain CBS 339.88)</name>
    <dbReference type="NCBI Taxonomy" id="685588"/>
    <lineage>
        <taxon>Eukaryota</taxon>
        <taxon>Fungi</taxon>
        <taxon>Dikarya</taxon>
        <taxon>Basidiomycota</taxon>
        <taxon>Agaricomycotina</taxon>
        <taxon>Agaricomycetes</taxon>
        <taxon>Agaricomycetidae</taxon>
        <taxon>Agaricales</taxon>
        <taxon>Agaricineae</taxon>
        <taxon>Strophariaceae</taxon>
        <taxon>Galerina</taxon>
    </lineage>
</organism>
<proteinExistence type="predicted"/>
<name>A0A067SN10_GALM3</name>
<dbReference type="AlphaFoldDB" id="A0A067SN10"/>
<dbReference type="HOGENOM" id="CLU_1111476_0_0_1"/>
<reference evidence="2" key="1">
    <citation type="journal article" date="2014" name="Proc. Natl. Acad. Sci. U.S.A.">
        <title>Extensive sampling of basidiomycete genomes demonstrates inadequacy of the white-rot/brown-rot paradigm for wood decay fungi.</title>
        <authorList>
            <person name="Riley R."/>
            <person name="Salamov A.A."/>
            <person name="Brown D.W."/>
            <person name="Nagy L.G."/>
            <person name="Floudas D."/>
            <person name="Held B.W."/>
            <person name="Levasseur A."/>
            <person name="Lombard V."/>
            <person name="Morin E."/>
            <person name="Otillar R."/>
            <person name="Lindquist E.A."/>
            <person name="Sun H."/>
            <person name="LaButti K.M."/>
            <person name="Schmutz J."/>
            <person name="Jabbour D."/>
            <person name="Luo H."/>
            <person name="Baker S.E."/>
            <person name="Pisabarro A.G."/>
            <person name="Walton J.D."/>
            <person name="Blanchette R.A."/>
            <person name="Henrissat B."/>
            <person name="Martin F."/>
            <person name="Cullen D."/>
            <person name="Hibbett D.S."/>
            <person name="Grigoriev I.V."/>
        </authorList>
    </citation>
    <scope>NUCLEOTIDE SEQUENCE [LARGE SCALE GENOMIC DNA]</scope>
    <source>
        <strain evidence="2">CBS 339.88</strain>
    </source>
</reference>